<proteinExistence type="predicted"/>
<evidence type="ECO:0000313" key="4">
    <source>
        <dbReference type="Proteomes" id="UP000005240"/>
    </source>
</evidence>
<keyword evidence="4" id="KW-1185">Reference proteome</keyword>
<feature type="non-terminal residue" evidence="2">
    <location>
        <position position="137"/>
    </location>
</feature>
<sequence length="137" mass="14942">MSHSTSSQDLPTLQRDLLAALRKNDTDGLIKFGSQYSQVVLQLEEAIPANSLSADELQAHLCLSHNVYIASTLAQKVQLTMDEMSDKFSRQLSLLPPMPANVQVAPSPPPPKEPTVEATEATSDTSTSHTILKNWSQ</sequence>
<dbReference type="Proteomes" id="UP000005240">
    <property type="component" value="Unassembled WGS sequence"/>
</dbReference>
<reference evidence="2" key="2">
    <citation type="submission" date="2016-05" db="EMBL/GenBank/DDBJ databases">
        <title>Comparative analysis highlights variable genome content of wheat rusts and divergence of the mating loci.</title>
        <authorList>
            <person name="Cuomo C.A."/>
            <person name="Bakkeren G."/>
            <person name="Szabo L."/>
            <person name="Khalil H."/>
            <person name="Joly D."/>
            <person name="Goldberg J."/>
            <person name="Young S."/>
            <person name="Zeng Q."/>
            <person name="Fellers J."/>
        </authorList>
    </citation>
    <scope>NUCLEOTIDE SEQUENCE [LARGE SCALE GENOMIC DNA]</scope>
    <source>
        <strain evidence="2">1-1 BBBD Race 1</strain>
    </source>
</reference>
<dbReference type="EnsemblFungi" id="PTTG_09683-t43_1">
    <property type="protein sequence ID" value="PTTG_09683-t43_1-p1"/>
    <property type="gene ID" value="PTTG_09683"/>
</dbReference>
<reference evidence="3" key="4">
    <citation type="submission" date="2025-05" db="UniProtKB">
        <authorList>
            <consortium name="EnsemblFungi"/>
        </authorList>
    </citation>
    <scope>IDENTIFICATION</scope>
    <source>
        <strain evidence="3">isolate 1-1 / race 1 (BBBD)</strain>
    </source>
</reference>
<reference evidence="2" key="1">
    <citation type="submission" date="2009-11" db="EMBL/GenBank/DDBJ databases">
        <authorList>
            <consortium name="The Broad Institute Genome Sequencing Platform"/>
            <person name="Ward D."/>
            <person name="Feldgarden M."/>
            <person name="Earl A."/>
            <person name="Young S.K."/>
            <person name="Zeng Q."/>
            <person name="Koehrsen M."/>
            <person name="Alvarado L."/>
            <person name="Berlin A."/>
            <person name="Bochicchio J."/>
            <person name="Borenstein D."/>
            <person name="Chapman S.B."/>
            <person name="Chen Z."/>
            <person name="Engels R."/>
            <person name="Freedman E."/>
            <person name="Gellesch M."/>
            <person name="Goldberg J."/>
            <person name="Griggs A."/>
            <person name="Gujja S."/>
            <person name="Heilman E."/>
            <person name="Heiman D."/>
            <person name="Hepburn T."/>
            <person name="Howarth C."/>
            <person name="Jen D."/>
            <person name="Larson L."/>
            <person name="Lewis B."/>
            <person name="Mehta T."/>
            <person name="Park D."/>
            <person name="Pearson M."/>
            <person name="Roberts A."/>
            <person name="Saif S."/>
            <person name="Shea T."/>
            <person name="Shenoy N."/>
            <person name="Sisk P."/>
            <person name="Stolte C."/>
            <person name="Sykes S."/>
            <person name="Thomson T."/>
            <person name="Walk T."/>
            <person name="White J."/>
            <person name="Yandava C."/>
            <person name="Izard J."/>
            <person name="Baranova O.V."/>
            <person name="Blanton J.M."/>
            <person name="Tanner A.C."/>
            <person name="Dewhirst F.E."/>
            <person name="Haas B."/>
            <person name="Nusbaum C."/>
            <person name="Birren B."/>
        </authorList>
    </citation>
    <scope>NUCLEOTIDE SEQUENCE [LARGE SCALE GENOMIC DNA]</scope>
    <source>
        <strain evidence="2">1-1 BBBD Race 1</strain>
    </source>
</reference>
<evidence type="ECO:0000256" key="1">
    <source>
        <dbReference type="SAM" id="MobiDB-lite"/>
    </source>
</evidence>
<reference evidence="3 4" key="3">
    <citation type="journal article" date="2017" name="G3 (Bethesda)">
        <title>Comparative analysis highlights variable genome content of wheat rusts and divergence of the mating loci.</title>
        <authorList>
            <person name="Cuomo C.A."/>
            <person name="Bakkeren G."/>
            <person name="Khalil H.B."/>
            <person name="Panwar V."/>
            <person name="Joly D."/>
            <person name="Linning R."/>
            <person name="Sakthikumar S."/>
            <person name="Song X."/>
            <person name="Adiconis X."/>
            <person name="Fan L."/>
            <person name="Goldberg J.M."/>
            <person name="Levin J.Z."/>
            <person name="Young S."/>
            <person name="Zeng Q."/>
            <person name="Anikster Y."/>
            <person name="Bruce M."/>
            <person name="Wang M."/>
            <person name="Yin C."/>
            <person name="McCallum B."/>
            <person name="Szabo L.J."/>
            <person name="Hulbert S."/>
            <person name="Chen X."/>
            <person name="Fellers J.P."/>
        </authorList>
    </citation>
    <scope>NUCLEOTIDE SEQUENCE</scope>
    <source>
        <strain evidence="3">isolate 1-1 / race 1 (BBBD)</strain>
        <strain evidence="4">Isolate 1-1 / race 1 (BBBD)</strain>
    </source>
</reference>
<dbReference type="AlphaFoldDB" id="A0A180FVU3"/>
<evidence type="ECO:0000313" key="2">
    <source>
        <dbReference type="EMBL" id="OAV84627.1"/>
    </source>
</evidence>
<evidence type="ECO:0000313" key="3">
    <source>
        <dbReference type="EnsemblFungi" id="PTTG_09683-t43_1-p1"/>
    </source>
</evidence>
<dbReference type="EMBL" id="ADAS02014186">
    <property type="protein sequence ID" value="OAV84627.1"/>
    <property type="molecule type" value="Genomic_DNA"/>
</dbReference>
<organism evidence="2">
    <name type="scientific">Puccinia triticina (isolate 1-1 / race 1 (BBBD))</name>
    <name type="common">Brown leaf rust fungus</name>
    <dbReference type="NCBI Taxonomy" id="630390"/>
    <lineage>
        <taxon>Eukaryota</taxon>
        <taxon>Fungi</taxon>
        <taxon>Dikarya</taxon>
        <taxon>Basidiomycota</taxon>
        <taxon>Pucciniomycotina</taxon>
        <taxon>Pucciniomycetes</taxon>
        <taxon>Pucciniales</taxon>
        <taxon>Pucciniaceae</taxon>
        <taxon>Puccinia</taxon>
    </lineage>
</organism>
<protein>
    <submittedName>
        <fullName evidence="2 3">Uncharacterized protein</fullName>
    </submittedName>
</protein>
<feature type="region of interest" description="Disordered" evidence="1">
    <location>
        <begin position="99"/>
        <end position="137"/>
    </location>
</feature>
<accession>A0A180FVU3</accession>
<gene>
    <name evidence="2" type="ORF">PTTG_09683</name>
</gene>
<dbReference type="VEuPathDB" id="FungiDB:PTTG_09683"/>
<name>A0A180FVU3_PUCT1</name>
<feature type="compositionally biased region" description="Low complexity" evidence="1">
    <location>
        <begin position="116"/>
        <end position="130"/>
    </location>
</feature>